<sequence length="328" mass="36924">MNVIETENLSKTFRVKQKEKGIAGSMRAIFHPQIKEIPAVSRVSFSVEEGEALAFIGPNGAGKSTTIKMLTGILYPDGGRAEVLGMDPSRKRKQLACKIGTVFGQKEQLWTHLTPYDNFRFFGAIYDLSDKETESRIRELADIFDLNSFVNTPVRNLSLGQRIRCEIVASLIHRPRILFLDEPTIGLDPVVKENIRSLIRQMNKELHTTIFLTSHDIGDIEKLCKRIIIVNNGQIVLDNSMSHLKYHYLNRKILEVKQQEETAPPTAEGITVLKQKGSHIKLEVDTGVLRINDALRLINAEHVEDITISNIPLESIITEIYKTADAGI</sequence>
<dbReference type="PANTHER" id="PTHR42711:SF1">
    <property type="entry name" value="ABC-TRANSPORT PROTEIN, ATP-BINDING COMPONENT"/>
    <property type="match status" value="1"/>
</dbReference>
<dbReference type="PROSITE" id="PS50893">
    <property type="entry name" value="ABC_TRANSPORTER_2"/>
    <property type="match status" value="1"/>
</dbReference>
<dbReference type="Pfam" id="PF00005">
    <property type="entry name" value="ABC_tran"/>
    <property type="match status" value="1"/>
</dbReference>
<reference evidence="5 6" key="1">
    <citation type="submission" date="2018-01" db="EMBL/GenBank/DDBJ databases">
        <authorList>
            <person name="Gaut B.S."/>
            <person name="Morton B.R."/>
            <person name="Clegg M.T."/>
            <person name="Duvall M.R."/>
        </authorList>
    </citation>
    <scope>NUCLEOTIDE SEQUENCE [LARGE SCALE GENOMIC DNA]</scope>
    <source>
        <strain evidence="5">GP69</strain>
    </source>
</reference>
<keyword evidence="3 5" id="KW-0067">ATP-binding</keyword>
<keyword evidence="1" id="KW-0813">Transport</keyword>
<name>A0A2K4ZB66_9FIRM</name>
<dbReference type="InterPro" id="IPR003593">
    <property type="entry name" value="AAA+_ATPase"/>
</dbReference>
<dbReference type="AlphaFoldDB" id="A0A2K4ZB66"/>
<evidence type="ECO:0000313" key="6">
    <source>
        <dbReference type="Proteomes" id="UP000236311"/>
    </source>
</evidence>
<feature type="domain" description="ABC transporter" evidence="4">
    <location>
        <begin position="4"/>
        <end position="257"/>
    </location>
</feature>
<dbReference type="GO" id="GO:0005524">
    <property type="term" value="F:ATP binding"/>
    <property type="evidence" value="ECO:0007669"/>
    <property type="project" value="UniProtKB-KW"/>
</dbReference>
<dbReference type="Gene3D" id="3.40.50.300">
    <property type="entry name" value="P-loop containing nucleotide triphosphate hydrolases"/>
    <property type="match status" value="1"/>
</dbReference>
<evidence type="ECO:0000256" key="1">
    <source>
        <dbReference type="ARBA" id="ARBA00022448"/>
    </source>
</evidence>
<dbReference type="SMART" id="SM00382">
    <property type="entry name" value="AAA"/>
    <property type="match status" value="1"/>
</dbReference>
<gene>
    <name evidence="5" type="primary">ybhF_2</name>
    <name evidence="5" type="ORF">AMURIS_00409</name>
</gene>
<protein>
    <submittedName>
        <fullName evidence="5">Putative ABC transporter ATP-binding protein YbhF</fullName>
    </submittedName>
</protein>
<evidence type="ECO:0000256" key="2">
    <source>
        <dbReference type="ARBA" id="ARBA00022741"/>
    </source>
</evidence>
<dbReference type="OrthoDB" id="9804819at2"/>
<dbReference type="InterPro" id="IPR050763">
    <property type="entry name" value="ABC_transporter_ATP-binding"/>
</dbReference>
<dbReference type="SUPFAM" id="SSF52540">
    <property type="entry name" value="P-loop containing nucleoside triphosphate hydrolases"/>
    <property type="match status" value="1"/>
</dbReference>
<dbReference type="EMBL" id="OFSM01000002">
    <property type="protein sequence ID" value="SOY27705.1"/>
    <property type="molecule type" value="Genomic_DNA"/>
</dbReference>
<keyword evidence="2" id="KW-0547">Nucleotide-binding</keyword>
<dbReference type="InterPro" id="IPR027417">
    <property type="entry name" value="P-loop_NTPase"/>
</dbReference>
<dbReference type="InterPro" id="IPR003439">
    <property type="entry name" value="ABC_transporter-like_ATP-bd"/>
</dbReference>
<organism evidence="5 6">
    <name type="scientific">Acetatifactor muris</name>
    <dbReference type="NCBI Taxonomy" id="879566"/>
    <lineage>
        <taxon>Bacteria</taxon>
        <taxon>Bacillati</taxon>
        <taxon>Bacillota</taxon>
        <taxon>Clostridia</taxon>
        <taxon>Lachnospirales</taxon>
        <taxon>Lachnospiraceae</taxon>
        <taxon>Acetatifactor</taxon>
    </lineage>
</organism>
<dbReference type="PANTHER" id="PTHR42711">
    <property type="entry name" value="ABC TRANSPORTER ATP-BINDING PROTEIN"/>
    <property type="match status" value="1"/>
</dbReference>
<evidence type="ECO:0000259" key="4">
    <source>
        <dbReference type="PROSITE" id="PS50893"/>
    </source>
</evidence>
<dbReference type="GO" id="GO:0016887">
    <property type="term" value="F:ATP hydrolysis activity"/>
    <property type="evidence" value="ECO:0007669"/>
    <property type="project" value="InterPro"/>
</dbReference>
<keyword evidence="6" id="KW-1185">Reference proteome</keyword>
<dbReference type="Proteomes" id="UP000236311">
    <property type="component" value="Unassembled WGS sequence"/>
</dbReference>
<accession>A0A2K4ZB66</accession>
<proteinExistence type="predicted"/>
<evidence type="ECO:0000313" key="5">
    <source>
        <dbReference type="EMBL" id="SOY27705.1"/>
    </source>
</evidence>
<evidence type="ECO:0000256" key="3">
    <source>
        <dbReference type="ARBA" id="ARBA00022840"/>
    </source>
</evidence>
<dbReference type="RefSeq" id="WP_103237826.1">
    <property type="nucleotide sequence ID" value="NZ_JANJZD010000002.1"/>
</dbReference>